<dbReference type="Proteomes" id="UP000094147">
    <property type="component" value="Chromosome"/>
</dbReference>
<dbReference type="EMBL" id="CP012418">
    <property type="protein sequence ID" value="AOE50055.1"/>
    <property type="molecule type" value="Genomic_DNA"/>
</dbReference>
<evidence type="ECO:0000313" key="3">
    <source>
        <dbReference type="Proteomes" id="UP000094147"/>
    </source>
</evidence>
<keyword evidence="1" id="KW-0732">Signal</keyword>
<evidence type="ECO:0000256" key="1">
    <source>
        <dbReference type="SAM" id="SignalP"/>
    </source>
</evidence>
<gene>
    <name evidence="2" type="ORF">KS2013_1342</name>
</gene>
<dbReference type="InterPro" id="IPR007332">
    <property type="entry name" value="DUF411"/>
</dbReference>
<organism evidence="2 3">
    <name type="scientific">Kangiella sediminilitoris</name>
    <dbReference type="NCBI Taxonomy" id="1144748"/>
    <lineage>
        <taxon>Bacteria</taxon>
        <taxon>Pseudomonadati</taxon>
        <taxon>Pseudomonadota</taxon>
        <taxon>Gammaproteobacteria</taxon>
        <taxon>Kangiellales</taxon>
        <taxon>Kangiellaceae</taxon>
        <taxon>Kangiella</taxon>
    </lineage>
</organism>
<dbReference type="STRING" id="1144748.KS2013_1342"/>
<evidence type="ECO:0000313" key="2">
    <source>
        <dbReference type="EMBL" id="AOE50055.1"/>
    </source>
</evidence>
<name>A0A1B3BB80_9GAMM</name>
<keyword evidence="3" id="KW-1185">Reference proteome</keyword>
<dbReference type="AlphaFoldDB" id="A0A1B3BB80"/>
<proteinExistence type="predicted"/>
<dbReference type="PATRIC" id="fig|1144748.3.peg.1351"/>
<protein>
    <submittedName>
        <fullName evidence="2">Metal-binding protein</fullName>
    </submittedName>
</protein>
<feature type="signal peptide" evidence="1">
    <location>
        <begin position="1"/>
        <end position="24"/>
    </location>
</feature>
<accession>A0A1B3BB80</accession>
<sequence precursor="true">MRLNCTIRTLLVFLLLVGAGKTMGRSPNETSDSLKELHLVIYKNQGCSCCDKWALHLDKQDIETDMKISPNLNAIKKELGIDPRLSSCHTAVYEAEGRKFVFEGHIPAKYIKQFLANPPKEAIGLTVPAMPVGSPGMEYQDKFMPYKIFQINNDGQIAIYAEIKGFDDQH</sequence>
<reference evidence="3" key="1">
    <citation type="submission" date="2015-08" db="EMBL/GenBank/DDBJ databases">
        <authorList>
            <person name="Kim K.M."/>
        </authorList>
    </citation>
    <scope>NUCLEOTIDE SEQUENCE [LARGE SCALE GENOMIC DNA]</scope>
    <source>
        <strain evidence="3">KCTC 23892</strain>
    </source>
</reference>
<feature type="chain" id="PRO_5008544118" evidence="1">
    <location>
        <begin position="25"/>
        <end position="170"/>
    </location>
</feature>
<dbReference type="Pfam" id="PF04214">
    <property type="entry name" value="DUF411"/>
    <property type="match status" value="1"/>
</dbReference>
<dbReference type="KEGG" id="ksd:KS2013_1342"/>